<dbReference type="Proteomes" id="UP001642360">
    <property type="component" value="Unassembled WGS sequence"/>
</dbReference>
<dbReference type="EMBL" id="CAUOFW020001391">
    <property type="protein sequence ID" value="CAK9144380.1"/>
    <property type="molecule type" value="Genomic_DNA"/>
</dbReference>
<evidence type="ECO:0000313" key="1">
    <source>
        <dbReference type="EMBL" id="CAK9144380.1"/>
    </source>
</evidence>
<name>A0ABC8RHC2_9AQUA</name>
<comment type="caution">
    <text evidence="1">The sequence shown here is derived from an EMBL/GenBank/DDBJ whole genome shotgun (WGS) entry which is preliminary data.</text>
</comment>
<protein>
    <submittedName>
        <fullName evidence="1">Uncharacterized protein</fullName>
    </submittedName>
</protein>
<accession>A0ABC8RHC2</accession>
<keyword evidence="2" id="KW-1185">Reference proteome</keyword>
<dbReference type="AlphaFoldDB" id="A0ABC8RHC2"/>
<sequence length="185" mass="20058">MSEARGFVLEMSAQMLSEGDEMRDGTIGVNARVEANSGETGGLVALERQPKSPKVRCHGHCQARRPRMPDEAMGRRRLVGALIVEEGQCQLGKDGRGRHHRRLGVTKEASSQAALLDARHGQTSTPVALLVVGRKWAAPAGFLIWGEPGKTAELGHRAMELGYGAMEEGTLVFSTTTTLGRRWMV</sequence>
<organism evidence="1 2">
    <name type="scientific">Ilex paraguariensis</name>
    <name type="common">yerba mate</name>
    <dbReference type="NCBI Taxonomy" id="185542"/>
    <lineage>
        <taxon>Eukaryota</taxon>
        <taxon>Viridiplantae</taxon>
        <taxon>Streptophyta</taxon>
        <taxon>Embryophyta</taxon>
        <taxon>Tracheophyta</taxon>
        <taxon>Spermatophyta</taxon>
        <taxon>Magnoliopsida</taxon>
        <taxon>eudicotyledons</taxon>
        <taxon>Gunneridae</taxon>
        <taxon>Pentapetalae</taxon>
        <taxon>asterids</taxon>
        <taxon>campanulids</taxon>
        <taxon>Aquifoliales</taxon>
        <taxon>Aquifoliaceae</taxon>
        <taxon>Ilex</taxon>
    </lineage>
</organism>
<reference evidence="1 2" key="1">
    <citation type="submission" date="2024-02" db="EMBL/GenBank/DDBJ databases">
        <authorList>
            <person name="Vignale AGUSTIN F."/>
            <person name="Sosa J E."/>
            <person name="Modenutti C."/>
        </authorList>
    </citation>
    <scope>NUCLEOTIDE SEQUENCE [LARGE SCALE GENOMIC DNA]</scope>
</reference>
<evidence type="ECO:0000313" key="2">
    <source>
        <dbReference type="Proteomes" id="UP001642360"/>
    </source>
</evidence>
<gene>
    <name evidence="1" type="ORF">ILEXP_LOCUS12133</name>
</gene>
<proteinExistence type="predicted"/>